<dbReference type="InterPro" id="IPR006016">
    <property type="entry name" value="UspA"/>
</dbReference>
<dbReference type="GO" id="GO:0005737">
    <property type="term" value="C:cytoplasm"/>
    <property type="evidence" value="ECO:0007669"/>
    <property type="project" value="UniProtKB-SubCell"/>
</dbReference>
<sequence>MRLQTIVALTDFSTAAEHALDRAALLAAEHKARLHLLFGAEQPDPKFVDPQARLEQRARQLARRHDLPVKALAYRGAGVVDEVLRAAVGADLLVLDKRAHQGVEQLWRGGTLSQILRRSPCPVLVVQRAAREAYAHVLLAVDFSPAADAMVRYASGLDTAAAVELFHAVDLRDEAKLRSAEASAQAVRAWRAQMQRHAHDRLVRLSDAFEARRNRVGMTVGMGDVARQVAVQQERSRAELVALMHRRRGWMLDLLLGSVAQRLLGGVGCDVLVYPHDYAGAAPRGTTAQPRVARRWTQAI</sequence>
<organism evidence="6 7">
    <name type="scientific">Acidovorax ebreus (strain TPSY)</name>
    <name type="common">Diaphorobacter sp. (strain TPSY)</name>
    <dbReference type="NCBI Taxonomy" id="535289"/>
    <lineage>
        <taxon>Bacteria</taxon>
        <taxon>Pseudomonadati</taxon>
        <taxon>Pseudomonadota</taxon>
        <taxon>Betaproteobacteria</taxon>
        <taxon>Burkholderiales</taxon>
        <taxon>Comamonadaceae</taxon>
        <taxon>Diaphorobacter</taxon>
    </lineage>
</organism>
<dbReference type="CDD" id="cd00293">
    <property type="entry name" value="USP-like"/>
    <property type="match status" value="2"/>
</dbReference>
<evidence type="ECO:0000256" key="2">
    <source>
        <dbReference type="ARBA" id="ARBA00008791"/>
    </source>
</evidence>
<dbReference type="PANTHER" id="PTHR46268">
    <property type="entry name" value="STRESS RESPONSE PROTEIN NHAX"/>
    <property type="match status" value="1"/>
</dbReference>
<reference evidence="6 7" key="1">
    <citation type="journal article" date="2010" name="J. Bacteriol.">
        <title>Completed genome sequence of the anaerobic iron-oxidizing bacterium Acidovorax ebreus strain TPSY.</title>
        <authorList>
            <person name="Byrne-Bailey K.G."/>
            <person name="Weber K.A."/>
            <person name="Chair A.H."/>
            <person name="Bose S."/>
            <person name="Knox T."/>
            <person name="Spanbauer T.L."/>
            <person name="Chertkov O."/>
            <person name="Coates J.D."/>
        </authorList>
    </citation>
    <scope>NUCLEOTIDE SEQUENCE [LARGE SCALE GENOMIC DNA]</scope>
    <source>
        <strain evidence="6 7">TPSY</strain>
    </source>
</reference>
<dbReference type="Gene3D" id="3.40.50.620">
    <property type="entry name" value="HUPs"/>
    <property type="match status" value="2"/>
</dbReference>
<dbReference type="Pfam" id="PF00582">
    <property type="entry name" value="Usp"/>
    <property type="match status" value="2"/>
</dbReference>
<dbReference type="PANTHER" id="PTHR46268:SF23">
    <property type="entry name" value="UNIVERSAL STRESS PROTEIN A-RELATED"/>
    <property type="match status" value="1"/>
</dbReference>
<evidence type="ECO:0000313" key="6">
    <source>
        <dbReference type="EMBL" id="ACM34311.1"/>
    </source>
</evidence>
<accession>A0A9J9QER6</accession>
<comment type="similarity">
    <text evidence="2">Belongs to the universal stress protein A family.</text>
</comment>
<comment type="subunit">
    <text evidence="3">Homodimer.</text>
</comment>
<comment type="subcellular location">
    <subcellularLocation>
        <location evidence="1">Cytoplasm</location>
    </subcellularLocation>
</comment>
<dbReference type="AlphaFoldDB" id="A0A9J9QER6"/>
<dbReference type="PRINTS" id="PR01438">
    <property type="entry name" value="UNVRSLSTRESS"/>
</dbReference>
<dbReference type="KEGG" id="dia:Dtpsy_2877"/>
<evidence type="ECO:0000256" key="1">
    <source>
        <dbReference type="ARBA" id="ARBA00004496"/>
    </source>
</evidence>
<proteinExistence type="inferred from homology"/>
<evidence type="ECO:0000256" key="3">
    <source>
        <dbReference type="ARBA" id="ARBA00011738"/>
    </source>
</evidence>
<feature type="domain" description="UspA" evidence="5">
    <location>
        <begin position="4"/>
        <end position="126"/>
    </location>
</feature>
<dbReference type="SUPFAM" id="SSF52402">
    <property type="entry name" value="Adenine nucleotide alpha hydrolases-like"/>
    <property type="match status" value="2"/>
</dbReference>
<name>A0A9J9QER6_ACIET</name>
<gene>
    <name evidence="6" type="ordered locus">Dtpsy_2877</name>
</gene>
<evidence type="ECO:0000259" key="5">
    <source>
        <dbReference type="Pfam" id="PF00582"/>
    </source>
</evidence>
<dbReference type="InterPro" id="IPR006015">
    <property type="entry name" value="Universal_stress_UspA"/>
</dbReference>
<dbReference type="Proteomes" id="UP000000450">
    <property type="component" value="Chromosome"/>
</dbReference>
<protein>
    <submittedName>
        <fullName evidence="6">UspA domain protein</fullName>
    </submittedName>
</protein>
<feature type="domain" description="UspA" evidence="5">
    <location>
        <begin position="134"/>
        <end position="275"/>
    </location>
</feature>
<dbReference type="EMBL" id="CP001392">
    <property type="protein sequence ID" value="ACM34311.1"/>
    <property type="molecule type" value="Genomic_DNA"/>
</dbReference>
<evidence type="ECO:0000313" key="7">
    <source>
        <dbReference type="Proteomes" id="UP000000450"/>
    </source>
</evidence>
<dbReference type="InterPro" id="IPR014729">
    <property type="entry name" value="Rossmann-like_a/b/a_fold"/>
</dbReference>
<dbReference type="RefSeq" id="WP_015914179.1">
    <property type="nucleotide sequence ID" value="NC_011992.1"/>
</dbReference>
<evidence type="ECO:0000256" key="4">
    <source>
        <dbReference type="ARBA" id="ARBA00022490"/>
    </source>
</evidence>
<keyword evidence="4" id="KW-0963">Cytoplasm</keyword>
<keyword evidence="7" id="KW-1185">Reference proteome</keyword>